<dbReference type="InterPro" id="IPR011044">
    <property type="entry name" value="Quino_amine_DH_bsu"/>
</dbReference>
<dbReference type="Pfam" id="PF04185">
    <property type="entry name" value="Phosphoesterase"/>
    <property type="match status" value="1"/>
</dbReference>
<dbReference type="InterPro" id="IPR017850">
    <property type="entry name" value="Alkaline_phosphatase_core_sf"/>
</dbReference>
<dbReference type="Gene3D" id="3.40.720.10">
    <property type="entry name" value="Alkaline Phosphatase, subunit A"/>
    <property type="match status" value="2"/>
</dbReference>
<dbReference type="AlphaFoldDB" id="A0A1Y1BUL0"/>
<feature type="region of interest" description="Disordered" evidence="2">
    <location>
        <begin position="927"/>
        <end position="956"/>
    </location>
</feature>
<protein>
    <submittedName>
        <fullName evidence="4">Phosphoesterase family protein</fullName>
    </submittedName>
</protein>
<reference evidence="4 5" key="1">
    <citation type="journal article" date="2017" name="Genome Announc.">
        <title>Complete Genome Sequence of Burkholderia stabilis FERMP-21014.</title>
        <authorList>
            <person name="Konishi K."/>
            <person name="Kumagai T."/>
            <person name="Sakasegawa S."/>
            <person name="Tamura T."/>
        </authorList>
    </citation>
    <scope>NUCLEOTIDE SEQUENCE [LARGE SCALE GENOMIC DNA]</scope>
    <source>
        <strain evidence="4 5">FERMP-21014</strain>
    </source>
</reference>
<organism evidence="4 5">
    <name type="scientific">Burkholderia stabilis</name>
    <dbReference type="NCBI Taxonomy" id="95485"/>
    <lineage>
        <taxon>Bacteria</taxon>
        <taxon>Pseudomonadati</taxon>
        <taxon>Pseudomonadota</taxon>
        <taxon>Betaproteobacteria</taxon>
        <taxon>Burkholderiales</taxon>
        <taxon>Burkholderiaceae</taxon>
        <taxon>Burkholderia</taxon>
        <taxon>Burkholderia cepacia complex</taxon>
    </lineage>
</organism>
<dbReference type="Proteomes" id="UP000218432">
    <property type="component" value="Chromosome 2"/>
</dbReference>
<evidence type="ECO:0000256" key="2">
    <source>
        <dbReference type="SAM" id="MobiDB-lite"/>
    </source>
</evidence>
<keyword evidence="3" id="KW-0732">Signal</keyword>
<evidence type="ECO:0000256" key="1">
    <source>
        <dbReference type="ARBA" id="ARBA00022801"/>
    </source>
</evidence>
<dbReference type="GO" id="GO:0016788">
    <property type="term" value="F:hydrolase activity, acting on ester bonds"/>
    <property type="evidence" value="ECO:0007669"/>
    <property type="project" value="InterPro"/>
</dbReference>
<name>A0A1Y1BUL0_9BURK</name>
<feature type="compositionally biased region" description="Low complexity" evidence="2">
    <location>
        <begin position="947"/>
        <end position="956"/>
    </location>
</feature>
<dbReference type="InterPro" id="IPR015943">
    <property type="entry name" value="WD40/YVTN_repeat-like_dom_sf"/>
</dbReference>
<dbReference type="SUPFAM" id="SSF50969">
    <property type="entry name" value="YVTN repeat-like/Quinoprotein amine dehydrogenase"/>
    <property type="match status" value="1"/>
</dbReference>
<dbReference type="PROSITE" id="PS51257">
    <property type="entry name" value="PROKAR_LIPOPROTEIN"/>
    <property type="match status" value="1"/>
</dbReference>
<evidence type="ECO:0000256" key="3">
    <source>
        <dbReference type="SAM" id="SignalP"/>
    </source>
</evidence>
<dbReference type="PANTHER" id="PTHR47197">
    <property type="entry name" value="PROTEIN NIRF"/>
    <property type="match status" value="1"/>
</dbReference>
<keyword evidence="1" id="KW-0378">Hydrolase</keyword>
<dbReference type="PANTHER" id="PTHR47197:SF3">
    <property type="entry name" value="DIHYDRO-HEME D1 DEHYDROGENASE"/>
    <property type="match status" value="1"/>
</dbReference>
<dbReference type="InterPro" id="IPR051200">
    <property type="entry name" value="Host-pathogen_enzymatic-act"/>
</dbReference>
<feature type="signal peptide" evidence="3">
    <location>
        <begin position="1"/>
        <end position="19"/>
    </location>
</feature>
<evidence type="ECO:0000313" key="5">
    <source>
        <dbReference type="Proteomes" id="UP000218432"/>
    </source>
</evidence>
<dbReference type="Gene3D" id="2.130.10.10">
    <property type="entry name" value="YVTN repeat-like/Quinoprotein amine dehydrogenase"/>
    <property type="match status" value="3"/>
</dbReference>
<dbReference type="RefSeq" id="WP_096474465.1">
    <property type="nucleotide sequence ID" value="NZ_AP018112.1"/>
</dbReference>
<evidence type="ECO:0000313" key="4">
    <source>
        <dbReference type="EMBL" id="BAX61949.1"/>
    </source>
</evidence>
<proteinExistence type="predicted"/>
<dbReference type="EMBL" id="AP018112">
    <property type="protein sequence ID" value="BAX61949.1"/>
    <property type="molecule type" value="Genomic_DNA"/>
</dbReference>
<sequence>MYKILVLAGAVAATLTACNSDSVNTSATLGDTTSTLLSTGQRITPSAAPGATLVALNPGLQDVPDLIAGQPVSEALSPDRKTLLVLTSGYNNRLDAGGKLISADSSEYVFVFDVSGGTPVKKQVLPVADTYVGIAFAPDGQHFYVTGGGDDNLHVFALSQGVWGEAGAPIALNHKGGNGLGSSPLATGVDVTADGKRAVVANRYHDSVTLVDVAAGAVLAERDLRPGKSGGAAGTPGGEYPNAVRIVGNKTAYVSSERDREIVVVDISTNAPQVVTRIPVKGNPNKMVLNRAQTRLYVASDNADIVSVIDTTSNKVVSSVSTVAPAGLVTEMQYRGASPNGLALSPDETALYVTNRGTNDVAVVSLSGDTAKVTGLIPTGWYPSDVAVGANNALYMVYTKNMPGPNPGNCKDSGRTVPCPVKNSPVHLVENQYIEQLSKGGFMWMPAPDSATLGLLTKQVADNNSFNAALSTADVATMNALRQKIKHVIYIVKENRTYDQILGDLGRGNGDPSLAEFPDATTPSMHALAKTFVTLDNFHDSGDVSGNGWPWSTGARESDAGAKMLPVNYASSPVRSGSRGGSYDWEGQNRNVDVGLTGAQRTTANPLTPADPDLLPGTADVSAPDGPSDAVQQGYIWNAALRAGLTVRNYGFFMDISRNGGPNAIPMDRAPFADNKVQGYSVTPALVDRTDPYFRGYDNAYPDLYRELEWEREFNQFVGNGQMPALTLLRLPHDHTGSFASSLDGVNTPELDMADNDYAVGRVAQALANSPYASDTLIFVVEDDAQDGPDHVDAHRSTAFVIGPYVKQNAVVSTHYTTVNMIRTITEVLNLDHLGLFDATQGPMTDVFDMSQSKWTYKAVASGLLANTQLPIPAGDIKTAALKPTHGMRYWAAVTRGMDFSVEDRLDAVAYNKVLWKGLMGAKAYPVRPGDTQQATRRHDDDDDARPAAAKHAVKG</sequence>
<feature type="chain" id="PRO_5012778983" evidence="3">
    <location>
        <begin position="20"/>
        <end position="956"/>
    </location>
</feature>
<accession>A0A1Y1BUL0</accession>
<dbReference type="InterPro" id="IPR007312">
    <property type="entry name" value="Phosphoesterase"/>
</dbReference>
<gene>
    <name evidence="4" type="ORF">BSFP_048160</name>
</gene>